<dbReference type="PANTHER" id="PTHR34605:SF3">
    <property type="entry name" value="P CELL-TYPE AGGLUTINATION PROTEIN MAP4-LIKE-RELATED"/>
    <property type="match status" value="1"/>
</dbReference>
<dbReference type="EMBL" id="CAMXCT010006655">
    <property type="protein sequence ID" value="CAI4017751.1"/>
    <property type="molecule type" value="Genomic_DNA"/>
</dbReference>
<dbReference type="GO" id="GO:0015074">
    <property type="term" value="P:DNA integration"/>
    <property type="evidence" value="ECO:0007669"/>
    <property type="project" value="InterPro"/>
</dbReference>
<name>A0A9P1M0V6_9DINO</name>
<dbReference type="SUPFAM" id="SSF56349">
    <property type="entry name" value="DNA breaking-rejoining enzymes"/>
    <property type="match status" value="1"/>
</dbReference>
<sequence>MLEWVGRQFQEMPRKFGEVKVDAVMERSDGAVQKDQALRPLFRWGSGMTLKRTEVQYLLQKAATAEGLPADRFLSHSLRIGGASALYQVTADVELVKRMGRWSSSAVQRYLHDGGRVLKELSGRMARVDQRVHYT</sequence>
<evidence type="ECO:0000256" key="1">
    <source>
        <dbReference type="ARBA" id="ARBA00023172"/>
    </source>
</evidence>
<gene>
    <name evidence="2" type="ORF">C1SCF055_LOCUS42371</name>
</gene>
<dbReference type="EMBL" id="CAMXCT030006655">
    <property type="protein sequence ID" value="CAL4805063.1"/>
    <property type="molecule type" value="Genomic_DNA"/>
</dbReference>
<protein>
    <submittedName>
        <fullName evidence="3">Tyr recombinase domain-containing protein</fullName>
    </submittedName>
</protein>
<accession>A0A9P1M0V6</accession>
<reference evidence="2" key="1">
    <citation type="submission" date="2022-10" db="EMBL/GenBank/DDBJ databases">
        <authorList>
            <person name="Chen Y."/>
            <person name="Dougan E. K."/>
            <person name="Chan C."/>
            <person name="Rhodes N."/>
            <person name="Thang M."/>
        </authorList>
    </citation>
    <scope>NUCLEOTIDE SEQUENCE</scope>
</reference>
<evidence type="ECO:0000313" key="4">
    <source>
        <dbReference type="Proteomes" id="UP001152797"/>
    </source>
</evidence>
<reference evidence="3 4" key="2">
    <citation type="submission" date="2024-05" db="EMBL/GenBank/DDBJ databases">
        <authorList>
            <person name="Chen Y."/>
            <person name="Shah S."/>
            <person name="Dougan E. K."/>
            <person name="Thang M."/>
            <person name="Chan C."/>
        </authorList>
    </citation>
    <scope>NUCLEOTIDE SEQUENCE [LARGE SCALE GENOMIC DNA]</scope>
</reference>
<dbReference type="AlphaFoldDB" id="A0A9P1M0V6"/>
<dbReference type="InterPro" id="IPR052925">
    <property type="entry name" value="Phage_Integrase-like_Recomb"/>
</dbReference>
<dbReference type="GO" id="GO:0003677">
    <property type="term" value="F:DNA binding"/>
    <property type="evidence" value="ECO:0007669"/>
    <property type="project" value="InterPro"/>
</dbReference>
<evidence type="ECO:0000313" key="3">
    <source>
        <dbReference type="EMBL" id="CAL4805063.1"/>
    </source>
</evidence>
<dbReference type="Proteomes" id="UP001152797">
    <property type="component" value="Unassembled WGS sequence"/>
</dbReference>
<dbReference type="Gene3D" id="1.10.443.10">
    <property type="entry name" value="Intergrase catalytic core"/>
    <property type="match status" value="1"/>
</dbReference>
<dbReference type="PANTHER" id="PTHR34605">
    <property type="entry name" value="PHAGE_INTEGRASE DOMAIN-CONTAINING PROTEIN"/>
    <property type="match status" value="1"/>
</dbReference>
<comment type="caution">
    <text evidence="2">The sequence shown here is derived from an EMBL/GenBank/DDBJ whole genome shotgun (WGS) entry which is preliminary data.</text>
</comment>
<dbReference type="InterPro" id="IPR013762">
    <property type="entry name" value="Integrase-like_cat_sf"/>
</dbReference>
<dbReference type="OrthoDB" id="443399at2759"/>
<dbReference type="EMBL" id="CAMXCT020006655">
    <property type="protein sequence ID" value="CAL1171126.1"/>
    <property type="molecule type" value="Genomic_DNA"/>
</dbReference>
<dbReference type="GO" id="GO:0006310">
    <property type="term" value="P:DNA recombination"/>
    <property type="evidence" value="ECO:0007669"/>
    <property type="project" value="UniProtKB-KW"/>
</dbReference>
<evidence type="ECO:0000313" key="2">
    <source>
        <dbReference type="EMBL" id="CAI4017751.1"/>
    </source>
</evidence>
<organism evidence="2">
    <name type="scientific">Cladocopium goreaui</name>
    <dbReference type="NCBI Taxonomy" id="2562237"/>
    <lineage>
        <taxon>Eukaryota</taxon>
        <taxon>Sar</taxon>
        <taxon>Alveolata</taxon>
        <taxon>Dinophyceae</taxon>
        <taxon>Suessiales</taxon>
        <taxon>Symbiodiniaceae</taxon>
        <taxon>Cladocopium</taxon>
    </lineage>
</organism>
<keyword evidence="4" id="KW-1185">Reference proteome</keyword>
<keyword evidence="1" id="KW-0233">DNA recombination</keyword>
<dbReference type="InterPro" id="IPR011010">
    <property type="entry name" value="DNA_brk_join_enz"/>
</dbReference>
<proteinExistence type="predicted"/>